<comment type="caution">
    <text evidence="1">The sequence shown here is derived from an EMBL/GenBank/DDBJ whole genome shotgun (WGS) entry which is preliminary data.</text>
</comment>
<organism evidence="1 2">
    <name type="scientific">Elysia crispata</name>
    <name type="common">lettuce slug</name>
    <dbReference type="NCBI Taxonomy" id="231223"/>
    <lineage>
        <taxon>Eukaryota</taxon>
        <taxon>Metazoa</taxon>
        <taxon>Spiralia</taxon>
        <taxon>Lophotrochozoa</taxon>
        <taxon>Mollusca</taxon>
        <taxon>Gastropoda</taxon>
        <taxon>Heterobranchia</taxon>
        <taxon>Euthyneura</taxon>
        <taxon>Panpulmonata</taxon>
        <taxon>Sacoglossa</taxon>
        <taxon>Placobranchoidea</taxon>
        <taxon>Plakobranchidae</taxon>
        <taxon>Elysia</taxon>
    </lineage>
</organism>
<accession>A0AAE1D8W7</accession>
<dbReference type="EMBL" id="JAWDGP010004825">
    <property type="protein sequence ID" value="KAK3761834.1"/>
    <property type="molecule type" value="Genomic_DNA"/>
</dbReference>
<keyword evidence="2" id="KW-1185">Reference proteome</keyword>
<proteinExistence type="predicted"/>
<sequence>MPEVFESIRNKISRKTRVMTLQLQEIGYLDFNKNSHAVNNAVTLEAPVSWNSRSSAREAPGLTLHLSVGSGQNTDDRHRGLVSSESLTLVSSYPFIRNFRPTVQR</sequence>
<evidence type="ECO:0000313" key="1">
    <source>
        <dbReference type="EMBL" id="KAK3761834.1"/>
    </source>
</evidence>
<protein>
    <submittedName>
        <fullName evidence="1">Uncharacterized protein</fullName>
    </submittedName>
</protein>
<dbReference type="Proteomes" id="UP001283361">
    <property type="component" value="Unassembled WGS sequence"/>
</dbReference>
<dbReference type="AlphaFoldDB" id="A0AAE1D8W7"/>
<evidence type="ECO:0000313" key="2">
    <source>
        <dbReference type="Proteomes" id="UP001283361"/>
    </source>
</evidence>
<reference evidence="1" key="1">
    <citation type="journal article" date="2023" name="G3 (Bethesda)">
        <title>A reference genome for the long-term kleptoplast-retaining sea slug Elysia crispata morphotype clarki.</title>
        <authorList>
            <person name="Eastman K.E."/>
            <person name="Pendleton A.L."/>
            <person name="Shaikh M.A."/>
            <person name="Suttiyut T."/>
            <person name="Ogas R."/>
            <person name="Tomko P."/>
            <person name="Gavelis G."/>
            <person name="Widhalm J.R."/>
            <person name="Wisecaver J.H."/>
        </authorList>
    </citation>
    <scope>NUCLEOTIDE SEQUENCE</scope>
    <source>
        <strain evidence="1">ECLA1</strain>
    </source>
</reference>
<gene>
    <name evidence="1" type="ORF">RRG08_014196</name>
</gene>
<name>A0AAE1D8W7_9GAST</name>